<dbReference type="SUPFAM" id="SSF53098">
    <property type="entry name" value="Ribonuclease H-like"/>
    <property type="match status" value="1"/>
</dbReference>
<dbReference type="OrthoDB" id="9906058at2759"/>
<dbReference type="GO" id="GO:0004190">
    <property type="term" value="F:aspartic-type endopeptidase activity"/>
    <property type="evidence" value="ECO:0007669"/>
    <property type="project" value="InterPro"/>
</dbReference>
<dbReference type="Proteomes" id="UP000008143">
    <property type="component" value="Chromosome 8"/>
</dbReference>
<proteinExistence type="inferred from homology"/>
<dbReference type="SUPFAM" id="SSF50630">
    <property type="entry name" value="Acid proteases"/>
    <property type="match status" value="1"/>
</dbReference>
<dbReference type="KEGG" id="xtr:116406901"/>
<dbReference type="InterPro" id="IPR003309">
    <property type="entry name" value="SCAN_dom"/>
</dbReference>
<evidence type="ECO:0000256" key="3">
    <source>
        <dbReference type="ARBA" id="ARBA00012493"/>
    </source>
</evidence>
<dbReference type="PANTHER" id="PTHR37984">
    <property type="entry name" value="PROTEIN CBG26694"/>
    <property type="match status" value="1"/>
</dbReference>
<dbReference type="InterPro" id="IPR036875">
    <property type="entry name" value="Znf_CCHC_sf"/>
</dbReference>
<dbReference type="GO" id="GO:0006508">
    <property type="term" value="P:proteolysis"/>
    <property type="evidence" value="ECO:0007669"/>
    <property type="project" value="InterPro"/>
</dbReference>
<evidence type="ECO:0000256" key="10">
    <source>
        <dbReference type="ARBA" id="ARBA00039658"/>
    </source>
</evidence>
<keyword evidence="19" id="KW-1185">Reference proteome</keyword>
<evidence type="ECO:0000313" key="21">
    <source>
        <dbReference type="Xenbase" id="XB-GENE-29092363"/>
    </source>
</evidence>
<feature type="region of interest" description="Disordered" evidence="13">
    <location>
        <begin position="344"/>
        <end position="385"/>
    </location>
</feature>
<evidence type="ECO:0000259" key="15">
    <source>
        <dbReference type="PROSITE" id="PS50175"/>
    </source>
</evidence>
<evidence type="ECO:0000259" key="17">
    <source>
        <dbReference type="PROSITE" id="PS50878"/>
    </source>
</evidence>
<dbReference type="GO" id="GO:0003964">
    <property type="term" value="F:RNA-directed DNA polymerase activity"/>
    <property type="evidence" value="ECO:0007669"/>
    <property type="project" value="UniProtKB-KW"/>
</dbReference>
<keyword evidence="4" id="KW-0808">Transferase</keyword>
<dbReference type="GeneID" id="116406901"/>
<dbReference type="GO" id="GO:0003676">
    <property type="term" value="F:nucleic acid binding"/>
    <property type="evidence" value="ECO:0007669"/>
    <property type="project" value="InterPro"/>
</dbReference>
<dbReference type="Pfam" id="PF00078">
    <property type="entry name" value="RVT_1"/>
    <property type="match status" value="1"/>
</dbReference>
<dbReference type="InterPro" id="IPR012337">
    <property type="entry name" value="RNaseH-like_sf"/>
</dbReference>
<dbReference type="FunFam" id="3.30.70.270:FF:000020">
    <property type="entry name" value="Transposon Tf2-6 polyprotein-like Protein"/>
    <property type="match status" value="1"/>
</dbReference>
<dbReference type="InterPro" id="IPR041588">
    <property type="entry name" value="Integrase_H2C2"/>
</dbReference>
<name>A0A8J1ISW6_XENTR</name>
<dbReference type="AGR" id="Xenbase:XB-GENE-29092363"/>
<comment type="similarity">
    <text evidence="1">Belongs to the beta type-B retroviral polymerase family. HERV class-II K(HML-2) pol subfamily.</text>
</comment>
<accession>A0A8J1ISW6</accession>
<dbReference type="Gene3D" id="2.40.70.10">
    <property type="entry name" value="Acid Proteases"/>
    <property type="match status" value="1"/>
</dbReference>
<keyword evidence="12" id="KW-0175">Coiled coil</keyword>
<dbReference type="Gene3D" id="3.30.70.270">
    <property type="match status" value="2"/>
</dbReference>
<dbReference type="InterPro" id="IPR021109">
    <property type="entry name" value="Peptidase_aspartic_dom_sf"/>
</dbReference>
<dbReference type="SUPFAM" id="SSF47353">
    <property type="entry name" value="Retrovirus capsid dimerization domain-like"/>
    <property type="match status" value="1"/>
</dbReference>
<gene>
    <name evidence="20 21" type="primary">LOC116406901</name>
</gene>
<feature type="domain" description="CCHC-type" evidence="14">
    <location>
        <begin position="391"/>
        <end position="406"/>
    </location>
</feature>
<dbReference type="CDD" id="cd09274">
    <property type="entry name" value="RNase_HI_RT_Ty3"/>
    <property type="match status" value="1"/>
</dbReference>
<feature type="region of interest" description="Disordered" evidence="13">
    <location>
        <begin position="1555"/>
        <end position="1581"/>
    </location>
</feature>
<dbReference type="OMA" id="KGHRAND"/>
<evidence type="ECO:0000259" key="18">
    <source>
        <dbReference type="PROSITE" id="PS50994"/>
    </source>
</evidence>
<evidence type="ECO:0000256" key="2">
    <source>
        <dbReference type="ARBA" id="ARBA00012180"/>
    </source>
</evidence>
<dbReference type="InterPro" id="IPR043502">
    <property type="entry name" value="DNA/RNA_pol_sf"/>
</dbReference>
<reference evidence="20" key="1">
    <citation type="submission" date="2025-08" db="UniProtKB">
        <authorList>
            <consortium name="RefSeq"/>
        </authorList>
    </citation>
    <scope>IDENTIFICATION</scope>
    <source>
        <strain evidence="20">Nigerian</strain>
        <tissue evidence="20">Liver and blood</tissue>
    </source>
</reference>
<keyword evidence="11" id="KW-0479">Metal-binding</keyword>
<evidence type="ECO:0000256" key="11">
    <source>
        <dbReference type="PROSITE-ProRule" id="PRU00047"/>
    </source>
</evidence>
<dbReference type="GO" id="GO:0008270">
    <property type="term" value="F:zinc ion binding"/>
    <property type="evidence" value="ECO:0007669"/>
    <property type="project" value="UniProtKB-KW"/>
</dbReference>
<keyword evidence="7" id="KW-0255">Endonuclease</keyword>
<dbReference type="Gene3D" id="1.10.340.70">
    <property type="match status" value="1"/>
</dbReference>
<feature type="compositionally biased region" description="Basic and acidic residues" evidence="13">
    <location>
        <begin position="1572"/>
        <end position="1581"/>
    </location>
</feature>
<feature type="domain" description="Peptidase A2" evidence="15">
    <location>
        <begin position="447"/>
        <end position="522"/>
    </location>
</feature>
<dbReference type="EC" id="2.7.7.49" evidence="3"/>
<dbReference type="Pfam" id="PF00665">
    <property type="entry name" value="rve"/>
    <property type="match status" value="1"/>
</dbReference>
<feature type="domain" description="SCAN box" evidence="16">
    <location>
        <begin position="259"/>
        <end position="336"/>
    </location>
</feature>
<organism evidence="19 20">
    <name type="scientific">Xenopus tropicalis</name>
    <name type="common">Western clawed frog</name>
    <name type="synonym">Silurana tropicalis</name>
    <dbReference type="NCBI Taxonomy" id="8364"/>
    <lineage>
        <taxon>Eukaryota</taxon>
        <taxon>Metazoa</taxon>
        <taxon>Chordata</taxon>
        <taxon>Craniata</taxon>
        <taxon>Vertebrata</taxon>
        <taxon>Euteleostomi</taxon>
        <taxon>Amphibia</taxon>
        <taxon>Batrachia</taxon>
        <taxon>Anura</taxon>
        <taxon>Pipoidea</taxon>
        <taxon>Pipidae</taxon>
        <taxon>Xenopodinae</taxon>
        <taxon>Xenopus</taxon>
        <taxon>Silurana</taxon>
    </lineage>
</organism>
<keyword evidence="6" id="KW-0540">Nuclease</keyword>
<evidence type="ECO:0000313" key="20">
    <source>
        <dbReference type="RefSeq" id="XP_031747840.1"/>
    </source>
</evidence>
<feature type="region of interest" description="Disordered" evidence="13">
    <location>
        <begin position="45"/>
        <end position="80"/>
    </location>
</feature>
<protein>
    <recommendedName>
        <fullName evidence="10">Gypsy retrotransposon integrase-like protein 1</fullName>
        <ecNumber evidence="3">2.7.7.49</ecNumber>
        <ecNumber evidence="2">3.1.26.4</ecNumber>
    </recommendedName>
</protein>
<dbReference type="Gene3D" id="4.10.60.10">
    <property type="entry name" value="Zinc finger, CCHC-type"/>
    <property type="match status" value="1"/>
</dbReference>
<dbReference type="Gene3D" id="3.10.10.10">
    <property type="entry name" value="HIV Type 1 Reverse Transcriptase, subunit A, domain 1"/>
    <property type="match status" value="1"/>
</dbReference>
<sequence>MAAFYKRQTKETLINLCEQRGIDAADKSKEMLVCALVEQEQQSYTPESGDYATQDMPVLNSAPGSSQRGDSNSCSGQGDRNSSLQAALQLLGSDDPQLRLQLILQYQQAEAGREAAEREAAAAAVAAEREAAAAEREAAAAAAERQAERQYQLELAKLQQQRLPPRSSESSELRPLITSADKFPVMDKDGDLDTFLRCFERACRQYHLPHEQWAKYLTPGLKGKALDAFVDLPPEFDGDYDAIKNALIKKYHLTPEVYRKKFRTVQRGPTDSYSDVVSSLRTTFKAWLRGLSVTTFDCLEDLMIKDQFLHTCPVEVRQFIMDREPKTADQAAEIADTYAANRMSDNHKTTSQTWKRGKPTGHFPSHASKVPASPTPRPTAGTSAPVDTRQCFVCRKVGHVSINCPEKRKSTLMGKQTSSSPAVLFVAGKEGNSVDNLQPVTVGNKITVGLRDTGAEVTLVRPEMVNSEDIIPGKTMDVKGIGGTSPAVPLARVYLDWGAGSGIREVGVSDAIPTNVLLGTDLGRLVSQYVPATASQESVPLSETSEHLKVLCYDSVQSGSLGNEHRGATECPSVTQVSNMSSEPIRNVGRGGCNVDCSVAVVTRSMAAQPLPADLGEEVNTSTFPCSETEHIESNDPLPVISVSLCPESTASSSDFEAALKTDASLEKLRSLADKPPTENDSEKIYWDKGKLYRKVIPSDPSEPWMAETQLIVPFNYREQLLKVAHEVPLAGHLGVQKTKARLTHRFYWPNMGTDIANYCRSCLTCQRIGKSGDIAKAPLIPLPIIDEPFQRVAVDIVGPLAIPSSSGKRFILTVVDYATRYPEAVALSSIRADKVADALLSIFSRVGFPREMLTDHGTQFMSSLMQSLCKKVQVEHLVASPYHPQTNGLCERFNGTLKQMLRMFVDSQGRDWERYLPYLLFAYREVPQASTGFSPFELLYGRRVRGPLDLIREAWEGKNVGPEISVVDYVTTFRDKMQTLMGLVHENMKQAQKTQKQWYDRNARERVYEVGQKVWVLIPMRQNKLQAAWEGPCIIQKRLNDVTYVVAMDEKGQRQKIFHVNMIKAHYDRTACALPVCSLPTEGEVDSLVDLLASTKDTGSFADAQINPQLTEGQKAELSEVLESYQQTFSAKPGRTHLVAHHVNTGSHSPIRQSAYRVSLEVQADIKREIEEMLTLDVIQKSHSAWASPVVLVPKKDKSTRFCVDYRKLNAITVFDAYPMPRMDELLDKLAGACFLTIMDLSRGYWQIPLTSDAQERSAFVTPFGLFEFKVMPFGMKNAPATFQRVVNGLLEGMEQFALAYLDDIAVFSHTWKDHLSHLSQVLGKIKTAGLTIKPGKCQIGMTEVQYLGHRVGGGTLRPDTGKVDSIMAWPTPQTKKQVMSFLGTAGYYRKFVPNYSSLAKPLTDLTKKKLPKVILWTPDCENSFLALKNALVNSPVLQAPDFTRRFVVQTDASAYGLGAVLSQVNQSGEEHPILYLSRKLLPREVAYATIEKECLAIVWALQKLQPYLYGRNFTVITDHNPLSWLTRMAGDNGKLLRWSLTLQQYDFTIQHKKGSDHGNADGLSRQSEPFQHEHGADDL</sequence>
<dbReference type="Pfam" id="PF17917">
    <property type="entry name" value="RT_RNaseH"/>
    <property type="match status" value="1"/>
</dbReference>
<evidence type="ECO:0000256" key="1">
    <source>
        <dbReference type="ARBA" id="ARBA00010879"/>
    </source>
</evidence>
<evidence type="ECO:0000256" key="5">
    <source>
        <dbReference type="ARBA" id="ARBA00022695"/>
    </source>
</evidence>
<evidence type="ECO:0000256" key="9">
    <source>
        <dbReference type="ARBA" id="ARBA00022918"/>
    </source>
</evidence>
<dbReference type="PROSITE" id="PS50878">
    <property type="entry name" value="RT_POL"/>
    <property type="match status" value="1"/>
</dbReference>
<dbReference type="Gene3D" id="1.10.4020.10">
    <property type="entry name" value="DNA breaking-rejoining enzymes"/>
    <property type="match status" value="1"/>
</dbReference>
<dbReference type="EC" id="3.1.26.4" evidence="2"/>
<dbReference type="InterPro" id="IPR038269">
    <property type="entry name" value="SCAN_sf"/>
</dbReference>
<dbReference type="SUPFAM" id="SSF56672">
    <property type="entry name" value="DNA/RNA polymerases"/>
    <property type="match status" value="1"/>
</dbReference>
<dbReference type="InterPro" id="IPR043128">
    <property type="entry name" value="Rev_trsase/Diguanyl_cyclase"/>
</dbReference>
<dbReference type="FunFam" id="1.10.340.70:FF:000001">
    <property type="entry name" value="Retrovirus-related Pol polyprotein from transposon gypsy-like Protein"/>
    <property type="match status" value="1"/>
</dbReference>
<dbReference type="PROSITE" id="PS50804">
    <property type="entry name" value="SCAN_BOX"/>
    <property type="match status" value="1"/>
</dbReference>
<keyword evidence="9" id="KW-0695">RNA-directed DNA polymerase</keyword>
<dbReference type="FunFam" id="3.30.420.10:FF:000032">
    <property type="entry name" value="Retrovirus-related Pol polyprotein from transposon 297-like Protein"/>
    <property type="match status" value="1"/>
</dbReference>
<evidence type="ECO:0000256" key="13">
    <source>
        <dbReference type="SAM" id="MobiDB-lite"/>
    </source>
</evidence>
<evidence type="ECO:0000259" key="16">
    <source>
        <dbReference type="PROSITE" id="PS50804"/>
    </source>
</evidence>
<evidence type="ECO:0000256" key="8">
    <source>
        <dbReference type="ARBA" id="ARBA00022801"/>
    </source>
</evidence>
<dbReference type="Xenbase" id="XB-GENE-29092363">
    <property type="gene designation" value="LOC116406901"/>
</dbReference>
<evidence type="ECO:0000256" key="7">
    <source>
        <dbReference type="ARBA" id="ARBA00022759"/>
    </source>
</evidence>
<dbReference type="PROSITE" id="PS50158">
    <property type="entry name" value="ZF_CCHC"/>
    <property type="match status" value="1"/>
</dbReference>
<dbReference type="PROSITE" id="PS50994">
    <property type="entry name" value="INTEGRASE"/>
    <property type="match status" value="1"/>
</dbReference>
<feature type="domain" description="Reverse transcriptase" evidence="17">
    <location>
        <begin position="1175"/>
        <end position="1353"/>
    </location>
</feature>
<dbReference type="GO" id="GO:0015074">
    <property type="term" value="P:DNA integration"/>
    <property type="evidence" value="ECO:0007669"/>
    <property type="project" value="InterPro"/>
</dbReference>
<evidence type="ECO:0000256" key="12">
    <source>
        <dbReference type="SAM" id="Coils"/>
    </source>
</evidence>
<dbReference type="PANTHER" id="PTHR37984:SF5">
    <property type="entry name" value="PROTEIN NYNRIN-LIKE"/>
    <property type="match status" value="1"/>
</dbReference>
<dbReference type="Gene3D" id="3.30.420.10">
    <property type="entry name" value="Ribonuclease H-like superfamily/Ribonuclease H"/>
    <property type="match status" value="1"/>
</dbReference>
<dbReference type="InterPro" id="IPR001878">
    <property type="entry name" value="Znf_CCHC"/>
</dbReference>
<dbReference type="InterPro" id="IPR041373">
    <property type="entry name" value="RT_RNaseH"/>
</dbReference>
<keyword evidence="11" id="KW-0862">Zinc</keyword>
<evidence type="ECO:0000259" key="14">
    <source>
        <dbReference type="PROSITE" id="PS50158"/>
    </source>
</evidence>
<keyword evidence="11" id="KW-0863">Zinc-finger</keyword>
<keyword evidence="5" id="KW-0548">Nucleotidyltransferase</keyword>
<dbReference type="RefSeq" id="XP_031747840.1">
    <property type="nucleotide sequence ID" value="XM_031891980.1"/>
</dbReference>
<dbReference type="SUPFAM" id="SSF57756">
    <property type="entry name" value="Retrovirus zinc finger-like domains"/>
    <property type="match status" value="1"/>
</dbReference>
<dbReference type="InterPro" id="IPR050951">
    <property type="entry name" value="Retrovirus_Pol_polyprotein"/>
</dbReference>
<dbReference type="PROSITE" id="PS50175">
    <property type="entry name" value="ASP_PROT_RETROV"/>
    <property type="match status" value="1"/>
</dbReference>
<dbReference type="Pfam" id="PF02023">
    <property type="entry name" value="SCAN"/>
    <property type="match status" value="1"/>
</dbReference>
<evidence type="ECO:0000256" key="4">
    <source>
        <dbReference type="ARBA" id="ARBA00022679"/>
    </source>
</evidence>
<dbReference type="InterPro" id="IPR036397">
    <property type="entry name" value="RNaseH_sf"/>
</dbReference>
<keyword evidence="8" id="KW-0378">Hydrolase</keyword>
<feature type="domain" description="Integrase catalytic" evidence="18">
    <location>
        <begin position="785"/>
        <end position="944"/>
    </location>
</feature>
<evidence type="ECO:0000313" key="19">
    <source>
        <dbReference type="Proteomes" id="UP000008143"/>
    </source>
</evidence>
<dbReference type="SMART" id="SM00343">
    <property type="entry name" value="ZnF_C2HC"/>
    <property type="match status" value="1"/>
</dbReference>
<dbReference type="GO" id="GO:0004523">
    <property type="term" value="F:RNA-DNA hybrid ribonuclease activity"/>
    <property type="evidence" value="ECO:0007669"/>
    <property type="project" value="UniProtKB-EC"/>
</dbReference>
<dbReference type="Pfam" id="PF22938">
    <property type="entry name" value="Integrase_p58_C"/>
    <property type="match status" value="1"/>
</dbReference>
<dbReference type="Pfam" id="PF17921">
    <property type="entry name" value="Integrase_H2C2"/>
    <property type="match status" value="1"/>
</dbReference>
<dbReference type="InterPro" id="IPR001995">
    <property type="entry name" value="Peptidase_A2_cat"/>
</dbReference>
<feature type="compositionally biased region" description="Polar residues" evidence="13">
    <location>
        <begin position="62"/>
        <end position="80"/>
    </location>
</feature>
<dbReference type="InterPro" id="IPR054465">
    <property type="entry name" value="Integrase_p58-like_C"/>
</dbReference>
<evidence type="ECO:0000256" key="6">
    <source>
        <dbReference type="ARBA" id="ARBA00022722"/>
    </source>
</evidence>
<dbReference type="InterPro" id="IPR001584">
    <property type="entry name" value="Integrase_cat-core"/>
</dbReference>
<dbReference type="InterPro" id="IPR000477">
    <property type="entry name" value="RT_dom"/>
</dbReference>
<feature type="coiled-coil region" evidence="12">
    <location>
        <begin position="99"/>
        <end position="161"/>
    </location>
</feature>
<dbReference type="CDD" id="cd01647">
    <property type="entry name" value="RT_LTR"/>
    <property type="match status" value="1"/>
</dbReference>